<dbReference type="InterPro" id="IPR015946">
    <property type="entry name" value="KH_dom-like_a/b"/>
</dbReference>
<gene>
    <name evidence="1" type="ORF">PXX05_10695</name>
</gene>
<dbReference type="Gene3D" id="3.30.300.20">
    <property type="match status" value="1"/>
</dbReference>
<dbReference type="InterPro" id="IPR036102">
    <property type="entry name" value="OsmC/Ohrsf"/>
</dbReference>
<name>A0ABY8ASB5_9GAMM</name>
<dbReference type="Proteomes" id="UP001222087">
    <property type="component" value="Chromosome"/>
</dbReference>
<protein>
    <submittedName>
        <fullName evidence="1">OsmC family protein</fullName>
    </submittedName>
</protein>
<dbReference type="Pfam" id="PF02566">
    <property type="entry name" value="OsmC"/>
    <property type="match status" value="1"/>
</dbReference>
<evidence type="ECO:0000313" key="2">
    <source>
        <dbReference type="Proteomes" id="UP001222087"/>
    </source>
</evidence>
<reference evidence="1 2" key="1">
    <citation type="submission" date="2023-02" db="EMBL/GenBank/DDBJ databases">
        <title>Genome Sequence of L. cardiaca H63T.</title>
        <authorList>
            <person name="Lopez A.E."/>
            <person name="Cianciotto N.P."/>
        </authorList>
    </citation>
    <scope>NUCLEOTIDE SEQUENCE [LARGE SCALE GENOMIC DNA]</scope>
    <source>
        <strain evidence="1 2">H63</strain>
    </source>
</reference>
<dbReference type="RefSeq" id="WP_275088208.1">
    <property type="nucleotide sequence ID" value="NZ_CP119078.1"/>
</dbReference>
<dbReference type="InterPro" id="IPR003718">
    <property type="entry name" value="OsmC/Ohr_fam"/>
</dbReference>
<dbReference type="PANTHER" id="PTHR42830">
    <property type="entry name" value="OSMOTICALLY INDUCIBLE FAMILY PROTEIN"/>
    <property type="match status" value="1"/>
</dbReference>
<evidence type="ECO:0000313" key="1">
    <source>
        <dbReference type="EMBL" id="WED42385.1"/>
    </source>
</evidence>
<dbReference type="SUPFAM" id="SSF82784">
    <property type="entry name" value="OsmC-like"/>
    <property type="match status" value="1"/>
</dbReference>
<accession>A0ABY8ASB5</accession>
<dbReference type="EMBL" id="CP119078">
    <property type="protein sequence ID" value="WED42385.1"/>
    <property type="molecule type" value="Genomic_DNA"/>
</dbReference>
<organism evidence="1 2">
    <name type="scientific">Legionella cardiaca</name>
    <dbReference type="NCBI Taxonomy" id="1071983"/>
    <lineage>
        <taxon>Bacteria</taxon>
        <taxon>Pseudomonadati</taxon>
        <taxon>Pseudomonadota</taxon>
        <taxon>Gammaproteobacteria</taxon>
        <taxon>Legionellales</taxon>
        <taxon>Legionellaceae</taxon>
        <taxon>Legionella</taxon>
    </lineage>
</organism>
<sequence>MSEYNIRLAWKRDTEDFDYKSYNRDHTVFFYGGPKIEVSSSPDFIRDPRFHTPEELLAAAVSSCYLLTFLSLAAKKGFIIDNYHDNATCFLGSTEKNAPAITEITLRPVITFSKENRPDKDHLKQLFTETHNHCLVANVLTVNITVNPTLADA</sequence>
<dbReference type="PANTHER" id="PTHR42830:SF2">
    <property type="entry name" value="OSMC_OHR FAMILY PROTEIN"/>
    <property type="match status" value="1"/>
</dbReference>
<dbReference type="InterPro" id="IPR052707">
    <property type="entry name" value="OsmC_Ohr_Peroxiredoxin"/>
</dbReference>
<proteinExistence type="predicted"/>
<keyword evidence="2" id="KW-1185">Reference proteome</keyword>